<comment type="caution">
    <text evidence="2">The sequence shown here is derived from an EMBL/GenBank/DDBJ whole genome shotgun (WGS) entry which is preliminary data.</text>
</comment>
<evidence type="ECO:0000313" key="2">
    <source>
        <dbReference type="EMBL" id="PZR07417.1"/>
    </source>
</evidence>
<dbReference type="AlphaFoldDB" id="A0A2W5T068"/>
<sequence length="93" mass="9771">MAGMTNKTSRWNDWMGRARLCCRATTAINASSTTVHAAVAELENASAPAAREAVEALRAAEAALARAREAVDAAMKARTLTAANREVHYGLAG</sequence>
<feature type="coiled-coil region" evidence="1">
    <location>
        <begin position="50"/>
        <end position="77"/>
    </location>
</feature>
<name>A0A2W5T068_9BACT</name>
<organism evidence="2 3">
    <name type="scientific">Archangium gephyra</name>
    <dbReference type="NCBI Taxonomy" id="48"/>
    <lineage>
        <taxon>Bacteria</taxon>
        <taxon>Pseudomonadati</taxon>
        <taxon>Myxococcota</taxon>
        <taxon>Myxococcia</taxon>
        <taxon>Myxococcales</taxon>
        <taxon>Cystobacterineae</taxon>
        <taxon>Archangiaceae</taxon>
        <taxon>Archangium</taxon>
    </lineage>
</organism>
<dbReference type="EMBL" id="QFQP01000031">
    <property type="protein sequence ID" value="PZR07417.1"/>
    <property type="molecule type" value="Genomic_DNA"/>
</dbReference>
<dbReference type="Proteomes" id="UP000249061">
    <property type="component" value="Unassembled WGS sequence"/>
</dbReference>
<evidence type="ECO:0000256" key="1">
    <source>
        <dbReference type="SAM" id="Coils"/>
    </source>
</evidence>
<accession>A0A2W5T068</accession>
<evidence type="ECO:0000313" key="3">
    <source>
        <dbReference type="Proteomes" id="UP000249061"/>
    </source>
</evidence>
<reference evidence="2 3" key="1">
    <citation type="submission" date="2017-08" db="EMBL/GenBank/DDBJ databases">
        <title>Infants hospitalized years apart are colonized by the same room-sourced microbial strains.</title>
        <authorList>
            <person name="Brooks B."/>
            <person name="Olm M.R."/>
            <person name="Firek B.A."/>
            <person name="Baker R."/>
            <person name="Thomas B.C."/>
            <person name="Morowitz M.J."/>
            <person name="Banfield J.F."/>
        </authorList>
    </citation>
    <scope>NUCLEOTIDE SEQUENCE [LARGE SCALE GENOMIC DNA]</scope>
    <source>
        <strain evidence="2">S2_003_000_R2_14</strain>
    </source>
</reference>
<proteinExistence type="predicted"/>
<gene>
    <name evidence="2" type="ORF">DI536_27580</name>
</gene>
<keyword evidence="1" id="KW-0175">Coiled coil</keyword>
<protein>
    <submittedName>
        <fullName evidence="2">Uncharacterized protein</fullName>
    </submittedName>
</protein>